<feature type="compositionally biased region" description="Basic and acidic residues" evidence="1">
    <location>
        <begin position="131"/>
        <end position="141"/>
    </location>
</feature>
<proteinExistence type="predicted"/>
<organism evidence="2 3">
    <name type="scientific">Asparagus officinalis</name>
    <name type="common">Garden asparagus</name>
    <dbReference type="NCBI Taxonomy" id="4686"/>
    <lineage>
        <taxon>Eukaryota</taxon>
        <taxon>Viridiplantae</taxon>
        <taxon>Streptophyta</taxon>
        <taxon>Embryophyta</taxon>
        <taxon>Tracheophyta</taxon>
        <taxon>Spermatophyta</taxon>
        <taxon>Magnoliopsida</taxon>
        <taxon>Liliopsida</taxon>
        <taxon>Asparagales</taxon>
        <taxon>Asparagaceae</taxon>
        <taxon>Asparagoideae</taxon>
        <taxon>Asparagus</taxon>
    </lineage>
</organism>
<gene>
    <name evidence="2" type="ORF">A4U43_C06F12780</name>
</gene>
<feature type="compositionally biased region" description="Basic and acidic residues" evidence="1">
    <location>
        <begin position="94"/>
        <end position="116"/>
    </location>
</feature>
<feature type="compositionally biased region" description="Basic residues" evidence="1">
    <location>
        <begin position="166"/>
        <end position="175"/>
    </location>
</feature>
<sequence length="199" mass="22829">MNAPRHMFKYVARIDAVDHFPWATIIYKELWDSFKAVKKATKGLTYLSGCAPLLSDDAYKKLVMLNESYEQELAARGVDTMAIKAEIEKRFEEEKQIMPKKEEAEKEGGKEEKAEGEGDQGQEVGVELEQSEARKVVEEVPKKKRGRKRREEGEATLGEFVQGLRARSRRTTKKPKSLESPYCTEMPKKKMKGKKVSLW</sequence>
<feature type="compositionally biased region" description="Basic residues" evidence="1">
    <location>
        <begin position="189"/>
        <end position="199"/>
    </location>
</feature>
<evidence type="ECO:0000313" key="2">
    <source>
        <dbReference type="EMBL" id="ONK66860.1"/>
    </source>
</evidence>
<evidence type="ECO:0000256" key="1">
    <source>
        <dbReference type="SAM" id="MobiDB-lite"/>
    </source>
</evidence>
<evidence type="ECO:0000313" key="3">
    <source>
        <dbReference type="Proteomes" id="UP000243459"/>
    </source>
</evidence>
<reference evidence="3" key="1">
    <citation type="journal article" date="2017" name="Nat. Commun.">
        <title>The asparagus genome sheds light on the origin and evolution of a young Y chromosome.</title>
        <authorList>
            <person name="Harkess A."/>
            <person name="Zhou J."/>
            <person name="Xu C."/>
            <person name="Bowers J.E."/>
            <person name="Van der Hulst R."/>
            <person name="Ayyampalayam S."/>
            <person name="Mercati F."/>
            <person name="Riccardi P."/>
            <person name="McKain M.R."/>
            <person name="Kakrana A."/>
            <person name="Tang H."/>
            <person name="Ray J."/>
            <person name="Groenendijk J."/>
            <person name="Arikit S."/>
            <person name="Mathioni S.M."/>
            <person name="Nakano M."/>
            <person name="Shan H."/>
            <person name="Telgmann-Rauber A."/>
            <person name="Kanno A."/>
            <person name="Yue Z."/>
            <person name="Chen H."/>
            <person name="Li W."/>
            <person name="Chen Y."/>
            <person name="Xu X."/>
            <person name="Zhang Y."/>
            <person name="Luo S."/>
            <person name="Chen H."/>
            <person name="Gao J."/>
            <person name="Mao Z."/>
            <person name="Pires J.C."/>
            <person name="Luo M."/>
            <person name="Kudrna D."/>
            <person name="Wing R.A."/>
            <person name="Meyers B.C."/>
            <person name="Yi K."/>
            <person name="Kong H."/>
            <person name="Lavrijsen P."/>
            <person name="Sunseri F."/>
            <person name="Falavigna A."/>
            <person name="Ye Y."/>
            <person name="Leebens-Mack J.H."/>
            <person name="Chen G."/>
        </authorList>
    </citation>
    <scope>NUCLEOTIDE SEQUENCE [LARGE SCALE GENOMIC DNA]</scope>
    <source>
        <strain evidence="3">cv. DH0086</strain>
    </source>
</reference>
<dbReference type="Gramene" id="ONK66860">
    <property type="protein sequence ID" value="ONK66860"/>
    <property type="gene ID" value="A4U43_C06F12780"/>
</dbReference>
<feature type="region of interest" description="Disordered" evidence="1">
    <location>
        <begin position="94"/>
        <end position="199"/>
    </location>
</feature>
<keyword evidence="3" id="KW-1185">Reference proteome</keyword>
<dbReference type="AlphaFoldDB" id="A0A5P1ES34"/>
<protein>
    <submittedName>
        <fullName evidence="2">Uncharacterized protein</fullName>
    </submittedName>
</protein>
<dbReference type="EMBL" id="CM007386">
    <property type="protein sequence ID" value="ONK66860.1"/>
    <property type="molecule type" value="Genomic_DNA"/>
</dbReference>
<accession>A0A5P1ES34</accession>
<name>A0A5P1ES34_ASPOF</name>
<dbReference type="Proteomes" id="UP000243459">
    <property type="component" value="Chromosome 6"/>
</dbReference>